<dbReference type="GO" id="GO:0022857">
    <property type="term" value="F:transmembrane transporter activity"/>
    <property type="evidence" value="ECO:0007669"/>
    <property type="project" value="InterPro"/>
</dbReference>
<feature type="transmembrane region" description="Helical" evidence="6">
    <location>
        <begin position="173"/>
        <end position="195"/>
    </location>
</feature>
<dbReference type="PANTHER" id="PTHR23501:SF195">
    <property type="entry name" value="PEP5"/>
    <property type="match status" value="1"/>
</dbReference>
<evidence type="ECO:0000313" key="9">
    <source>
        <dbReference type="Proteomes" id="UP000240883"/>
    </source>
</evidence>
<gene>
    <name evidence="8" type="ORF">BS50DRAFT_659830</name>
</gene>
<organism evidence="8 9">
    <name type="scientific">Corynespora cassiicola Philippines</name>
    <dbReference type="NCBI Taxonomy" id="1448308"/>
    <lineage>
        <taxon>Eukaryota</taxon>
        <taxon>Fungi</taxon>
        <taxon>Dikarya</taxon>
        <taxon>Ascomycota</taxon>
        <taxon>Pezizomycotina</taxon>
        <taxon>Dothideomycetes</taxon>
        <taxon>Pleosporomycetidae</taxon>
        <taxon>Pleosporales</taxon>
        <taxon>Corynesporascaceae</taxon>
        <taxon>Corynespora</taxon>
    </lineage>
</organism>
<feature type="transmembrane region" description="Helical" evidence="6">
    <location>
        <begin position="538"/>
        <end position="557"/>
    </location>
</feature>
<keyword evidence="9" id="KW-1185">Reference proteome</keyword>
<feature type="transmembrane region" description="Helical" evidence="6">
    <location>
        <begin position="249"/>
        <end position="267"/>
    </location>
</feature>
<dbReference type="OrthoDB" id="2587356at2759"/>
<protein>
    <submittedName>
        <fullName evidence="8">MFS general substrate transporter</fullName>
    </submittedName>
</protein>
<keyword evidence="3 6" id="KW-1133">Transmembrane helix</keyword>
<dbReference type="InterPro" id="IPR020846">
    <property type="entry name" value="MFS_dom"/>
</dbReference>
<feature type="transmembrane region" description="Helical" evidence="6">
    <location>
        <begin position="279"/>
        <end position="296"/>
    </location>
</feature>
<dbReference type="EMBL" id="KZ678131">
    <property type="protein sequence ID" value="PSN70927.1"/>
    <property type="molecule type" value="Genomic_DNA"/>
</dbReference>
<name>A0A2T2NZU2_CORCC</name>
<evidence type="ECO:0000256" key="5">
    <source>
        <dbReference type="SAM" id="MobiDB-lite"/>
    </source>
</evidence>
<feature type="transmembrane region" description="Helical" evidence="6">
    <location>
        <begin position="383"/>
        <end position="404"/>
    </location>
</feature>
<evidence type="ECO:0000256" key="3">
    <source>
        <dbReference type="ARBA" id="ARBA00022989"/>
    </source>
</evidence>
<dbReference type="Gene3D" id="1.20.1250.20">
    <property type="entry name" value="MFS general substrate transporter like domains"/>
    <property type="match status" value="1"/>
</dbReference>
<feature type="transmembrane region" description="Helical" evidence="6">
    <location>
        <begin position="141"/>
        <end position="161"/>
    </location>
</feature>
<dbReference type="InterPro" id="IPR036259">
    <property type="entry name" value="MFS_trans_sf"/>
</dbReference>
<dbReference type="Proteomes" id="UP000240883">
    <property type="component" value="Unassembled WGS sequence"/>
</dbReference>
<evidence type="ECO:0000256" key="4">
    <source>
        <dbReference type="ARBA" id="ARBA00023136"/>
    </source>
</evidence>
<sequence>MEKNLEQNHIENAIEPTESPVSEEGEKSVPLVLKQAHENNVRIKLGWRSWLIMGLCCFALAGQLFVFAAVGNSIAFIVRELGEPEVAGWIIQGPLLIQSVLSPSVGRLSDILDRKWMATVPPLIAFAGAVLSAKAPNMSTLIGGGMLIGVALPSASVLHAIQAEIMPLKYRAVANGLSFAGVSAGTIAAALGAGALTAQSFDGWRNIYWILAGFYGISALGFLTLYWPEAHPDYPDMSWKKITWEIDPIGSLLFMSGCALTLIALNWAGGTYTWSNPHVMAPLTTGLVLLLSFGIYEWRGRNDGLVAHVFFESGPNFPIGILGFTVEGWIYYSAVNTVAPQQILNLGFETDAWRISVRQLAYAFPTLATSAIVTAWATKKKDLTRPLICTFLLFVAGTACWATLNPNQKNIQILYTVIIAIGQAGPLTLIVPLIQFTAPHAFLSTASGLAYSGRAIGGAFGSAVLNVIINNHLNSHLAPRITSAATSAGLEASSVPQLLTALDSGSPNLMDAVPGINETMLAAAVHERRWVYAKAYNLAWWSIFPFAVLTTIAMCFLKGVKELMTEKVEATVENVKKKEKP</sequence>
<feature type="region of interest" description="Disordered" evidence="5">
    <location>
        <begin position="1"/>
        <end position="23"/>
    </location>
</feature>
<keyword evidence="4 6" id="KW-0472">Membrane</keyword>
<feature type="transmembrane region" description="Helical" evidence="6">
    <location>
        <begin position="360"/>
        <end position="377"/>
    </location>
</feature>
<dbReference type="Pfam" id="PF07690">
    <property type="entry name" value="MFS_1"/>
    <property type="match status" value="1"/>
</dbReference>
<dbReference type="AlphaFoldDB" id="A0A2T2NZU2"/>
<dbReference type="PANTHER" id="PTHR23501">
    <property type="entry name" value="MAJOR FACILITATOR SUPERFAMILY"/>
    <property type="match status" value="1"/>
</dbReference>
<comment type="subcellular location">
    <subcellularLocation>
        <location evidence="1">Membrane</location>
        <topology evidence="1">Multi-pass membrane protein</topology>
    </subcellularLocation>
</comment>
<evidence type="ECO:0000313" key="8">
    <source>
        <dbReference type="EMBL" id="PSN70927.1"/>
    </source>
</evidence>
<dbReference type="PROSITE" id="PS50850">
    <property type="entry name" value="MFS"/>
    <property type="match status" value="1"/>
</dbReference>
<keyword evidence="2 6" id="KW-0812">Transmembrane</keyword>
<proteinExistence type="predicted"/>
<dbReference type="InterPro" id="IPR011701">
    <property type="entry name" value="MFS"/>
</dbReference>
<dbReference type="CDD" id="cd06179">
    <property type="entry name" value="MFS_TRI12_like"/>
    <property type="match status" value="1"/>
</dbReference>
<accession>A0A2T2NZU2</accession>
<feature type="transmembrane region" description="Helical" evidence="6">
    <location>
        <begin position="116"/>
        <end position="135"/>
    </location>
</feature>
<evidence type="ECO:0000256" key="2">
    <source>
        <dbReference type="ARBA" id="ARBA00022692"/>
    </source>
</evidence>
<reference evidence="8 9" key="1">
    <citation type="journal article" date="2018" name="Front. Microbiol.">
        <title>Genome-Wide Analysis of Corynespora cassiicola Leaf Fall Disease Putative Effectors.</title>
        <authorList>
            <person name="Lopez D."/>
            <person name="Ribeiro S."/>
            <person name="Label P."/>
            <person name="Fumanal B."/>
            <person name="Venisse J.S."/>
            <person name="Kohler A."/>
            <person name="de Oliveira R.R."/>
            <person name="Labutti K."/>
            <person name="Lipzen A."/>
            <person name="Lail K."/>
            <person name="Bauer D."/>
            <person name="Ohm R.A."/>
            <person name="Barry K.W."/>
            <person name="Spatafora J."/>
            <person name="Grigoriev I.V."/>
            <person name="Martin F.M."/>
            <person name="Pujade-Renaud V."/>
        </authorList>
    </citation>
    <scope>NUCLEOTIDE SEQUENCE [LARGE SCALE GENOMIC DNA]</scope>
    <source>
        <strain evidence="8 9">Philippines</strain>
    </source>
</reference>
<evidence type="ECO:0000256" key="6">
    <source>
        <dbReference type="SAM" id="Phobius"/>
    </source>
</evidence>
<evidence type="ECO:0000259" key="7">
    <source>
        <dbReference type="PROSITE" id="PS50850"/>
    </source>
</evidence>
<dbReference type="InterPro" id="IPR053791">
    <property type="entry name" value="MFS_Tri12-like"/>
</dbReference>
<feature type="transmembrane region" description="Helical" evidence="6">
    <location>
        <begin position="207"/>
        <end position="228"/>
    </location>
</feature>
<dbReference type="SUPFAM" id="SSF103473">
    <property type="entry name" value="MFS general substrate transporter"/>
    <property type="match status" value="1"/>
</dbReference>
<feature type="transmembrane region" description="Helical" evidence="6">
    <location>
        <begin position="413"/>
        <end position="434"/>
    </location>
</feature>
<feature type="domain" description="Major facilitator superfamily (MFS) profile" evidence="7">
    <location>
        <begin position="49"/>
        <end position="505"/>
    </location>
</feature>
<feature type="transmembrane region" description="Helical" evidence="6">
    <location>
        <begin position="50"/>
        <end position="74"/>
    </location>
</feature>
<dbReference type="GO" id="GO:0005886">
    <property type="term" value="C:plasma membrane"/>
    <property type="evidence" value="ECO:0007669"/>
    <property type="project" value="TreeGrafter"/>
</dbReference>
<evidence type="ECO:0000256" key="1">
    <source>
        <dbReference type="ARBA" id="ARBA00004141"/>
    </source>
</evidence>